<dbReference type="HOGENOM" id="CLU_2147795_0_0_1"/>
<protein>
    <submittedName>
        <fullName evidence="1">Uncharacterized protein</fullName>
    </submittedName>
</protein>
<name>A0A0D1ZVR9_9PEZI</name>
<evidence type="ECO:0000313" key="2">
    <source>
        <dbReference type="Proteomes" id="UP000053259"/>
    </source>
</evidence>
<dbReference type="RefSeq" id="XP_016208403.1">
    <property type="nucleotide sequence ID" value="XM_016363776.1"/>
</dbReference>
<accession>A0A0D1ZVR9</accession>
<evidence type="ECO:0000313" key="1">
    <source>
        <dbReference type="EMBL" id="KIV98532.1"/>
    </source>
</evidence>
<dbReference type="RefSeq" id="XP_016208401.1">
    <property type="nucleotide sequence ID" value="XM_016363774.1"/>
</dbReference>
<gene>
    <name evidence="1" type="ORF">PV09_09667</name>
</gene>
<reference evidence="1 2" key="1">
    <citation type="submission" date="2015-01" db="EMBL/GenBank/DDBJ databases">
        <title>The Genome Sequence of Ochroconis gallopava CBS43764.</title>
        <authorList>
            <consortium name="The Broad Institute Genomics Platform"/>
            <person name="Cuomo C."/>
            <person name="de Hoog S."/>
            <person name="Gorbushina A."/>
            <person name="Stielow B."/>
            <person name="Teixiera M."/>
            <person name="Abouelleil A."/>
            <person name="Chapman S.B."/>
            <person name="Priest M."/>
            <person name="Young S.K."/>
            <person name="Wortman J."/>
            <person name="Nusbaum C."/>
            <person name="Birren B."/>
        </authorList>
    </citation>
    <scope>NUCLEOTIDE SEQUENCE [LARGE SCALE GENOMIC DNA]</scope>
    <source>
        <strain evidence="1 2">CBS 43764</strain>
    </source>
</reference>
<dbReference type="VEuPathDB" id="FungiDB:PV09_09667"/>
<dbReference type="RefSeq" id="XP_016208400.1">
    <property type="nucleotide sequence ID" value="XM_016363773.1"/>
</dbReference>
<dbReference type="AlphaFoldDB" id="A0A0D1ZVR9"/>
<dbReference type="EMBL" id="KN847646">
    <property type="protein sequence ID" value="KIV98530.1"/>
    <property type="molecule type" value="Genomic_DNA"/>
</dbReference>
<organism evidence="1 2">
    <name type="scientific">Verruconis gallopava</name>
    <dbReference type="NCBI Taxonomy" id="253628"/>
    <lineage>
        <taxon>Eukaryota</taxon>
        <taxon>Fungi</taxon>
        <taxon>Dikarya</taxon>
        <taxon>Ascomycota</taxon>
        <taxon>Pezizomycotina</taxon>
        <taxon>Dothideomycetes</taxon>
        <taxon>Pleosporomycetidae</taxon>
        <taxon>Venturiales</taxon>
        <taxon>Sympoventuriaceae</taxon>
        <taxon>Verruconis</taxon>
    </lineage>
</organism>
<dbReference type="EMBL" id="KN847646">
    <property type="protein sequence ID" value="KIV98531.1"/>
    <property type="molecule type" value="Genomic_DNA"/>
</dbReference>
<keyword evidence="2" id="KW-1185">Reference proteome</keyword>
<dbReference type="Proteomes" id="UP000053259">
    <property type="component" value="Unassembled WGS sequence"/>
</dbReference>
<dbReference type="GeneID" id="27317640"/>
<dbReference type="RefSeq" id="XP_016208402.1">
    <property type="nucleotide sequence ID" value="XM_016363775.1"/>
</dbReference>
<dbReference type="EMBL" id="KN847646">
    <property type="protein sequence ID" value="KIV98533.1"/>
    <property type="molecule type" value="Genomic_DNA"/>
</dbReference>
<dbReference type="EMBL" id="KN847646">
    <property type="protein sequence ID" value="KIV98532.1"/>
    <property type="molecule type" value="Genomic_DNA"/>
</dbReference>
<proteinExistence type="predicted"/>
<sequence length="112" mass="12693">MTYIYEEISAFAECTSDLAVQRDFSHLHRWWTFSDDIIPSDDVFRQVSSSIAELLKRLEEVHCWRNRMVSQPIGVGHPYLGQLVFPGWAQAVPRLVCTAACCTFPGGVPVSF</sequence>